<reference evidence="1" key="1">
    <citation type="journal article" date="2019" name="bioRxiv">
        <title>The Genome of the Zebra Mussel, Dreissena polymorpha: A Resource for Invasive Species Research.</title>
        <authorList>
            <person name="McCartney M.A."/>
            <person name="Auch B."/>
            <person name="Kono T."/>
            <person name="Mallez S."/>
            <person name="Zhang Y."/>
            <person name="Obille A."/>
            <person name="Becker A."/>
            <person name="Abrahante J.E."/>
            <person name="Garbe J."/>
            <person name="Badalamenti J.P."/>
            <person name="Herman A."/>
            <person name="Mangelson H."/>
            <person name="Liachko I."/>
            <person name="Sullivan S."/>
            <person name="Sone E.D."/>
            <person name="Koren S."/>
            <person name="Silverstein K.A.T."/>
            <person name="Beckman K.B."/>
            <person name="Gohl D.M."/>
        </authorList>
    </citation>
    <scope>NUCLEOTIDE SEQUENCE</scope>
    <source>
        <strain evidence="1">Duluth1</strain>
        <tissue evidence="1">Whole animal</tissue>
    </source>
</reference>
<comment type="caution">
    <text evidence="1">The sequence shown here is derived from an EMBL/GenBank/DDBJ whole genome shotgun (WGS) entry which is preliminary data.</text>
</comment>
<evidence type="ECO:0000313" key="1">
    <source>
        <dbReference type="EMBL" id="KAH3826648.1"/>
    </source>
</evidence>
<name>A0A9D4H3C1_DREPO</name>
<dbReference type="EMBL" id="JAIWYP010000005">
    <property type="protein sequence ID" value="KAH3826648.1"/>
    <property type="molecule type" value="Genomic_DNA"/>
</dbReference>
<proteinExistence type="predicted"/>
<dbReference type="AlphaFoldDB" id="A0A9D4H3C1"/>
<gene>
    <name evidence="1" type="ORF">DPMN_128557</name>
</gene>
<organism evidence="1 2">
    <name type="scientific">Dreissena polymorpha</name>
    <name type="common">Zebra mussel</name>
    <name type="synonym">Mytilus polymorpha</name>
    <dbReference type="NCBI Taxonomy" id="45954"/>
    <lineage>
        <taxon>Eukaryota</taxon>
        <taxon>Metazoa</taxon>
        <taxon>Spiralia</taxon>
        <taxon>Lophotrochozoa</taxon>
        <taxon>Mollusca</taxon>
        <taxon>Bivalvia</taxon>
        <taxon>Autobranchia</taxon>
        <taxon>Heteroconchia</taxon>
        <taxon>Euheterodonta</taxon>
        <taxon>Imparidentia</taxon>
        <taxon>Neoheterodontei</taxon>
        <taxon>Myida</taxon>
        <taxon>Dreissenoidea</taxon>
        <taxon>Dreissenidae</taxon>
        <taxon>Dreissena</taxon>
    </lineage>
</organism>
<accession>A0A9D4H3C1</accession>
<reference evidence="1" key="2">
    <citation type="submission" date="2020-11" db="EMBL/GenBank/DDBJ databases">
        <authorList>
            <person name="McCartney M.A."/>
            <person name="Auch B."/>
            <person name="Kono T."/>
            <person name="Mallez S."/>
            <person name="Becker A."/>
            <person name="Gohl D.M."/>
            <person name="Silverstein K.A.T."/>
            <person name="Koren S."/>
            <person name="Bechman K.B."/>
            <person name="Herman A."/>
            <person name="Abrahante J.E."/>
            <person name="Garbe J."/>
        </authorList>
    </citation>
    <scope>NUCLEOTIDE SEQUENCE</scope>
    <source>
        <strain evidence="1">Duluth1</strain>
        <tissue evidence="1">Whole animal</tissue>
    </source>
</reference>
<keyword evidence="2" id="KW-1185">Reference proteome</keyword>
<protein>
    <submittedName>
        <fullName evidence="1">Uncharacterized protein</fullName>
    </submittedName>
</protein>
<dbReference type="Proteomes" id="UP000828390">
    <property type="component" value="Unassembled WGS sequence"/>
</dbReference>
<sequence>MPRRSLRLSDTVADCLGVLCRCPYGLGTVADCSGVSCRGPAGLGILLKPSQTVWDCPTGAQTILVPSQSAWESPGTGFGGQQSVKRRAVVVSGVDCGRSTICRTTCRRLTIVALH</sequence>
<evidence type="ECO:0000313" key="2">
    <source>
        <dbReference type="Proteomes" id="UP000828390"/>
    </source>
</evidence>